<evidence type="ECO:0000313" key="1">
    <source>
        <dbReference type="EMBL" id="KLE36138.1"/>
    </source>
</evidence>
<evidence type="ECO:0000313" key="2">
    <source>
        <dbReference type="Proteomes" id="UP000053464"/>
    </source>
</evidence>
<proteinExistence type="predicted"/>
<dbReference type="PATRIC" id="fig|1581420.6.peg.1140"/>
<sequence length="79" mass="8826">MRLLPANDEGGPRFNQPHLHAALRHFARHGLAAARDAHGQALAAADAGDRETYAWWLEVCRALDRRMARSLDRIADNGR</sequence>
<accession>A0A0G9N3Q0</accession>
<dbReference type="EMBL" id="LBHB01000001">
    <property type="protein sequence ID" value="KLE36138.1"/>
    <property type="molecule type" value="Genomic_DNA"/>
</dbReference>
<comment type="caution">
    <text evidence="1">The sequence shown here is derived from an EMBL/GenBank/DDBJ whole genome shotgun (WGS) entry which is preliminary data.</text>
</comment>
<dbReference type="Proteomes" id="UP000053464">
    <property type="component" value="Unassembled WGS sequence"/>
</dbReference>
<protein>
    <submittedName>
        <fullName evidence="1">Uncharacterized protein</fullName>
    </submittedName>
</protein>
<gene>
    <name evidence="1" type="ORF">AAW00_05655</name>
</gene>
<dbReference type="AlphaFoldDB" id="A0A0G9N3Q0"/>
<reference evidence="1 2" key="1">
    <citation type="submission" date="2015-04" db="EMBL/GenBank/DDBJ databases">
        <title>The draft genome sequence of Erythrobacter luteus KA37.</title>
        <authorList>
            <person name="Zhuang L."/>
            <person name="Liu Y."/>
            <person name="Shao Z."/>
        </authorList>
    </citation>
    <scope>NUCLEOTIDE SEQUENCE [LARGE SCALE GENOMIC DNA]</scope>
    <source>
        <strain evidence="1 2">KA37</strain>
    </source>
</reference>
<organism evidence="1 2">
    <name type="scientific">Aurantiacibacter luteus</name>
    <dbReference type="NCBI Taxonomy" id="1581420"/>
    <lineage>
        <taxon>Bacteria</taxon>
        <taxon>Pseudomonadati</taxon>
        <taxon>Pseudomonadota</taxon>
        <taxon>Alphaproteobacteria</taxon>
        <taxon>Sphingomonadales</taxon>
        <taxon>Erythrobacteraceae</taxon>
        <taxon>Aurantiacibacter</taxon>
    </lineage>
</organism>
<keyword evidence="2" id="KW-1185">Reference proteome</keyword>
<name>A0A0G9N3Q0_9SPHN</name>